<protein>
    <submittedName>
        <fullName evidence="2">Uncharacterized protein</fullName>
    </submittedName>
</protein>
<comment type="caution">
    <text evidence="2">The sequence shown here is derived from an EMBL/GenBank/DDBJ whole genome shotgun (WGS) entry which is preliminary data.</text>
</comment>
<feature type="region of interest" description="Disordered" evidence="1">
    <location>
        <begin position="1"/>
        <end position="23"/>
    </location>
</feature>
<sequence>MSSRHHSASLGIVRVNKKEGKSRREQNLLEKISGIIPISLIPNNWNESLLISASNNPIFDIAAAACIHHLNHSPPISNPTCAKYPSLHSPALELSIAPVPASRGTKYDATTSPTAPKIALGNARLGSSTSPASALALSQ</sequence>
<dbReference type="Proteomes" id="UP000775213">
    <property type="component" value="Unassembled WGS sequence"/>
</dbReference>
<dbReference type="EMBL" id="JAGFBR010000015">
    <property type="protein sequence ID" value="KAH0454835.1"/>
    <property type="molecule type" value="Genomic_DNA"/>
</dbReference>
<proteinExistence type="predicted"/>
<feature type="region of interest" description="Disordered" evidence="1">
    <location>
        <begin position="102"/>
        <end position="139"/>
    </location>
</feature>
<evidence type="ECO:0000313" key="2">
    <source>
        <dbReference type="EMBL" id="KAH0454835.1"/>
    </source>
</evidence>
<organism evidence="2 3">
    <name type="scientific">Dendrobium chrysotoxum</name>
    <name type="common">Orchid</name>
    <dbReference type="NCBI Taxonomy" id="161865"/>
    <lineage>
        <taxon>Eukaryota</taxon>
        <taxon>Viridiplantae</taxon>
        <taxon>Streptophyta</taxon>
        <taxon>Embryophyta</taxon>
        <taxon>Tracheophyta</taxon>
        <taxon>Spermatophyta</taxon>
        <taxon>Magnoliopsida</taxon>
        <taxon>Liliopsida</taxon>
        <taxon>Asparagales</taxon>
        <taxon>Orchidaceae</taxon>
        <taxon>Epidendroideae</taxon>
        <taxon>Malaxideae</taxon>
        <taxon>Dendrobiinae</taxon>
        <taxon>Dendrobium</taxon>
    </lineage>
</organism>
<evidence type="ECO:0000313" key="3">
    <source>
        <dbReference type="Proteomes" id="UP000775213"/>
    </source>
</evidence>
<keyword evidence="3" id="KW-1185">Reference proteome</keyword>
<dbReference type="AlphaFoldDB" id="A0AAV7GGG4"/>
<name>A0AAV7GGG4_DENCH</name>
<reference evidence="2 3" key="1">
    <citation type="journal article" date="2021" name="Hortic Res">
        <title>Chromosome-scale assembly of the Dendrobium chrysotoxum genome enhances the understanding of orchid evolution.</title>
        <authorList>
            <person name="Zhang Y."/>
            <person name="Zhang G.Q."/>
            <person name="Zhang D."/>
            <person name="Liu X.D."/>
            <person name="Xu X.Y."/>
            <person name="Sun W.H."/>
            <person name="Yu X."/>
            <person name="Zhu X."/>
            <person name="Wang Z.W."/>
            <person name="Zhao X."/>
            <person name="Zhong W.Y."/>
            <person name="Chen H."/>
            <person name="Yin W.L."/>
            <person name="Huang T."/>
            <person name="Niu S.C."/>
            <person name="Liu Z.J."/>
        </authorList>
    </citation>
    <scope>NUCLEOTIDE SEQUENCE [LARGE SCALE GENOMIC DNA]</scope>
    <source>
        <strain evidence="2">Lindl</strain>
    </source>
</reference>
<feature type="compositionally biased region" description="Low complexity" evidence="1">
    <location>
        <begin position="125"/>
        <end position="139"/>
    </location>
</feature>
<accession>A0AAV7GGG4</accession>
<gene>
    <name evidence="2" type="ORF">IEQ34_016759</name>
</gene>
<evidence type="ECO:0000256" key="1">
    <source>
        <dbReference type="SAM" id="MobiDB-lite"/>
    </source>
</evidence>